<organism evidence="1 2">
    <name type="scientific">Camellia lanceoleosa</name>
    <dbReference type="NCBI Taxonomy" id="1840588"/>
    <lineage>
        <taxon>Eukaryota</taxon>
        <taxon>Viridiplantae</taxon>
        <taxon>Streptophyta</taxon>
        <taxon>Embryophyta</taxon>
        <taxon>Tracheophyta</taxon>
        <taxon>Spermatophyta</taxon>
        <taxon>Magnoliopsida</taxon>
        <taxon>eudicotyledons</taxon>
        <taxon>Gunneridae</taxon>
        <taxon>Pentapetalae</taxon>
        <taxon>asterids</taxon>
        <taxon>Ericales</taxon>
        <taxon>Theaceae</taxon>
        <taxon>Camellia</taxon>
    </lineage>
</organism>
<dbReference type="Proteomes" id="UP001060215">
    <property type="component" value="Chromosome 15"/>
</dbReference>
<evidence type="ECO:0000313" key="2">
    <source>
        <dbReference type="Proteomes" id="UP001060215"/>
    </source>
</evidence>
<accession>A0ACC0FE61</accession>
<sequence length="206" mass="22469">MPVLRSGVRRGRAAKQQPKSNPTEGEAAIATRTRRRRAAAKNDQAVNENLVAAAAPAAEAREVGNNRVLEEPVRVGGDIGDEGSTAPLPERVQVGGSPVYRIDRKLGKGGFGQVYVGRRVTGGTSDRSGPTAAEVALKFEHQVAKDVIMDRRMSGKFTTLLVAVMVYLEYITKADKVTIMSWLWICWDQACGMFGIITLMRCPLKW</sequence>
<evidence type="ECO:0000313" key="1">
    <source>
        <dbReference type="EMBL" id="KAI7986311.1"/>
    </source>
</evidence>
<name>A0ACC0FE61_9ERIC</name>
<proteinExistence type="predicted"/>
<comment type="caution">
    <text evidence="1">The sequence shown here is derived from an EMBL/GenBank/DDBJ whole genome shotgun (WGS) entry which is preliminary data.</text>
</comment>
<protein>
    <submittedName>
        <fullName evidence="1">Casein kinase 1-like protein HD16</fullName>
    </submittedName>
</protein>
<gene>
    <name evidence="1" type="ORF">LOK49_LG14G01961</name>
</gene>
<reference evidence="1 2" key="1">
    <citation type="journal article" date="2022" name="Plant J.">
        <title>Chromosome-level genome of Camellia lanceoleosa provides a valuable resource for understanding genome evolution and self-incompatibility.</title>
        <authorList>
            <person name="Gong W."/>
            <person name="Xiao S."/>
            <person name="Wang L."/>
            <person name="Liao Z."/>
            <person name="Chang Y."/>
            <person name="Mo W."/>
            <person name="Hu G."/>
            <person name="Li W."/>
            <person name="Zhao G."/>
            <person name="Zhu H."/>
            <person name="Hu X."/>
            <person name="Ji K."/>
            <person name="Xiang X."/>
            <person name="Song Q."/>
            <person name="Yuan D."/>
            <person name="Jin S."/>
            <person name="Zhang L."/>
        </authorList>
    </citation>
    <scope>NUCLEOTIDE SEQUENCE [LARGE SCALE GENOMIC DNA]</scope>
    <source>
        <strain evidence="1">SQ_2022a</strain>
    </source>
</reference>
<keyword evidence="2" id="KW-1185">Reference proteome</keyword>
<dbReference type="EMBL" id="CM045772">
    <property type="protein sequence ID" value="KAI7986311.1"/>
    <property type="molecule type" value="Genomic_DNA"/>
</dbReference>